<evidence type="ECO:0000256" key="1">
    <source>
        <dbReference type="SAM" id="MobiDB-lite"/>
    </source>
</evidence>
<evidence type="ECO:0000313" key="2">
    <source>
        <dbReference type="EMBL" id="KAJ3979631.1"/>
    </source>
</evidence>
<feature type="compositionally biased region" description="Basic residues" evidence="1">
    <location>
        <begin position="1061"/>
        <end position="1071"/>
    </location>
</feature>
<gene>
    <name evidence="2" type="ORF">F5890DRAFT_897903</name>
</gene>
<feature type="compositionally biased region" description="Polar residues" evidence="1">
    <location>
        <begin position="983"/>
        <end position="1001"/>
    </location>
</feature>
<dbReference type="AlphaFoldDB" id="A0AA38UNF9"/>
<evidence type="ECO:0000313" key="3">
    <source>
        <dbReference type="Proteomes" id="UP001163850"/>
    </source>
</evidence>
<feature type="region of interest" description="Disordered" evidence="1">
    <location>
        <begin position="1"/>
        <end position="24"/>
    </location>
</feature>
<feature type="compositionally biased region" description="Low complexity" evidence="1">
    <location>
        <begin position="932"/>
        <end position="943"/>
    </location>
</feature>
<protein>
    <submittedName>
        <fullName evidence="2">Uncharacterized protein</fullName>
    </submittedName>
</protein>
<feature type="compositionally biased region" description="Polar residues" evidence="1">
    <location>
        <begin position="184"/>
        <end position="193"/>
    </location>
</feature>
<reference evidence="2" key="1">
    <citation type="submission" date="2022-08" db="EMBL/GenBank/DDBJ databases">
        <authorList>
            <consortium name="DOE Joint Genome Institute"/>
            <person name="Min B."/>
            <person name="Riley R."/>
            <person name="Sierra-Patev S."/>
            <person name="Naranjo-Ortiz M."/>
            <person name="Looney B."/>
            <person name="Konkel Z."/>
            <person name="Slot J.C."/>
            <person name="Sakamoto Y."/>
            <person name="Steenwyk J.L."/>
            <person name="Rokas A."/>
            <person name="Carro J."/>
            <person name="Camarero S."/>
            <person name="Ferreira P."/>
            <person name="Molpeceres G."/>
            <person name="Ruiz-Duenas F.J."/>
            <person name="Serrano A."/>
            <person name="Henrissat B."/>
            <person name="Drula E."/>
            <person name="Hughes K.W."/>
            <person name="Mata J.L."/>
            <person name="Ishikawa N.K."/>
            <person name="Vargas-Isla R."/>
            <person name="Ushijima S."/>
            <person name="Smith C.A."/>
            <person name="Ahrendt S."/>
            <person name="Andreopoulos W."/>
            <person name="He G."/>
            <person name="Labutti K."/>
            <person name="Lipzen A."/>
            <person name="Ng V."/>
            <person name="Sandor L."/>
            <person name="Barry K."/>
            <person name="Martinez A.T."/>
            <person name="Xiao Y."/>
            <person name="Gibbons J.G."/>
            <person name="Terashima K."/>
            <person name="Hibbett D.S."/>
            <person name="Grigoriev I.V."/>
        </authorList>
    </citation>
    <scope>NUCLEOTIDE SEQUENCE</scope>
    <source>
        <strain evidence="2">TFB7829</strain>
    </source>
</reference>
<sequence>MGKKQEKSEEDFDPNSYHGQGTGTNIFLSHVSRPLLPKEFTFAHYFKPHPRILDQITRYSSPSILFKDLPSPPSFRTYAQTSPKSKSRPKSHVPASSVSAKYSSSAPREQMYTNLEDALNASTSHNAEDDYLESMADARRSLSSMPRKGKREILDGARQPSSKKLKLSASSTSISSHGIGSTSMIPKQNATTKKSLHSYRPGDIIPTEESTKDDYILLYVGTHGDYSSLGWSKAARGSYKGIRISPSTAPKGKDREPHRSLVVKSNTRHIEAENNRKVRPGAKRGLPAGLNSCSIGFGIGLRDCKGKEGAASAANENPGWAECMLLSTIAAETRAALWIARHSDEEPRRDGDQTDDKDNFLNRDLPEIHQNQAITSCSSAQLSVSIPGPSMAHEVPPPLISPASRSTPKPKTQKPGIPRIAPAHPVQSLRRSSEDAGSSSFSRLKSLKIEKESSNSSTSSASTSSETHTTPSSSHSESSFTVTAPTSFSLSILTPSCLSSSLSAQTLQKSHSQPEPKLHHRISGPSEKALGKRKASQDSSTKPHAKRGRSVNPRASTIPATFSTTQHQHPSSTVRSGGISDTGDILETTGRFTAQPVAAPSNLNPTWDHNPHAYHLPHYHRHNIGVHAPWTTATQTQIFPAPTAVVNHHLSDRIDTRYRVGEEDLTARQGGDLDSSSPWDDPNWAVEKLWELQKDKVKPIIETLEGQQLQNGFSESTMTEVTIVSESPNLEPGYVPEPGAGQEAIGDNAEDDVTEWLIPGLSAGAGDDGAIGGVNSNIEPGLFSGSSPGSGTLPGFHDHILDYSLTFGELANSTTTINPSVLFSEDIRSPVESAQPSLVFAMPDSSKEAYYSGDTLPSRGKQRVISVLPKASKRYNPSTRFNTTSSVVQRDFPPPPVPGNSALSLVLEDNSDSNTESDDGVDIDVPTYASASPPVSSIVPVPSTNSDGPLQQKPKSVINPDADVVSIVSGSESQTDHAPRIQTPRQSSPSASMIPGSNRSMPPMITNGNLSKQEGDSDTLHIHRLRRAMRPDADWSVVLESVGDDSTTAKQAQRQKSQGKEKKKGRSQILC</sequence>
<feature type="region of interest" description="Disordered" evidence="1">
    <location>
        <begin position="383"/>
        <end position="480"/>
    </location>
</feature>
<accession>A0AA38UNF9</accession>
<feature type="region of interest" description="Disordered" evidence="1">
    <location>
        <begin position="504"/>
        <end position="585"/>
    </location>
</feature>
<feature type="compositionally biased region" description="Low complexity" evidence="1">
    <location>
        <begin position="167"/>
        <end position="183"/>
    </location>
</feature>
<dbReference type="Proteomes" id="UP001163850">
    <property type="component" value="Unassembled WGS sequence"/>
</dbReference>
<organism evidence="2 3">
    <name type="scientific">Lentinula detonsa</name>
    <dbReference type="NCBI Taxonomy" id="2804962"/>
    <lineage>
        <taxon>Eukaryota</taxon>
        <taxon>Fungi</taxon>
        <taxon>Dikarya</taxon>
        <taxon>Basidiomycota</taxon>
        <taxon>Agaricomycotina</taxon>
        <taxon>Agaricomycetes</taxon>
        <taxon>Agaricomycetidae</taxon>
        <taxon>Agaricales</taxon>
        <taxon>Marasmiineae</taxon>
        <taxon>Omphalotaceae</taxon>
        <taxon>Lentinula</taxon>
    </lineage>
</organism>
<comment type="caution">
    <text evidence="2">The sequence shown here is derived from an EMBL/GenBank/DDBJ whole genome shotgun (WGS) entry which is preliminary data.</text>
</comment>
<feature type="compositionally biased region" description="Acidic residues" evidence="1">
    <location>
        <begin position="909"/>
        <end position="922"/>
    </location>
</feature>
<feature type="compositionally biased region" description="Low complexity" evidence="1">
    <location>
        <begin position="454"/>
        <end position="480"/>
    </location>
</feature>
<feature type="region of interest" description="Disordered" evidence="1">
    <location>
        <begin position="72"/>
        <end position="108"/>
    </location>
</feature>
<feature type="region of interest" description="Disordered" evidence="1">
    <location>
        <begin position="1041"/>
        <end position="1071"/>
    </location>
</feature>
<feature type="compositionally biased region" description="Polar residues" evidence="1">
    <location>
        <begin position="553"/>
        <end position="575"/>
    </location>
</feature>
<dbReference type="EMBL" id="MU802300">
    <property type="protein sequence ID" value="KAJ3979631.1"/>
    <property type="molecule type" value="Genomic_DNA"/>
</dbReference>
<feature type="compositionally biased region" description="Polar residues" evidence="1">
    <location>
        <begin position="875"/>
        <end position="888"/>
    </location>
</feature>
<feature type="region of interest" description="Disordered" evidence="1">
    <location>
        <begin position="342"/>
        <end position="361"/>
    </location>
</feature>
<proteinExistence type="predicted"/>
<name>A0AA38UNF9_9AGAR</name>
<feature type="region of interest" description="Disordered" evidence="1">
    <location>
        <begin position="875"/>
        <end position="1001"/>
    </location>
</feature>
<feature type="region of interest" description="Disordered" evidence="1">
    <location>
        <begin position="141"/>
        <end position="205"/>
    </location>
</feature>
<feature type="compositionally biased region" description="Low complexity" evidence="1">
    <location>
        <begin position="95"/>
        <end position="106"/>
    </location>
</feature>
<feature type="compositionally biased region" description="Polar residues" evidence="1">
    <location>
        <begin position="1044"/>
        <end position="1056"/>
    </location>
</feature>